<reference evidence="6" key="1">
    <citation type="submission" date="2023-08" db="EMBL/GenBank/DDBJ databases">
        <authorList>
            <person name="Audoor S."/>
            <person name="Bilcke G."/>
        </authorList>
    </citation>
    <scope>NUCLEOTIDE SEQUENCE</scope>
</reference>
<feature type="compositionally biased region" description="Low complexity" evidence="5">
    <location>
        <begin position="142"/>
        <end position="191"/>
    </location>
</feature>
<protein>
    <recommendedName>
        <fullName evidence="8">Nucleoporin</fullName>
    </recommendedName>
</protein>
<keyword evidence="4" id="KW-0539">Nucleus</keyword>
<evidence type="ECO:0000256" key="1">
    <source>
        <dbReference type="ARBA" id="ARBA00004123"/>
    </source>
</evidence>
<gene>
    <name evidence="6" type="ORF">CYCCA115_LOCUS20895</name>
</gene>
<organism evidence="6 7">
    <name type="scientific">Cylindrotheca closterium</name>
    <dbReference type="NCBI Taxonomy" id="2856"/>
    <lineage>
        <taxon>Eukaryota</taxon>
        <taxon>Sar</taxon>
        <taxon>Stramenopiles</taxon>
        <taxon>Ochrophyta</taxon>
        <taxon>Bacillariophyta</taxon>
        <taxon>Bacillariophyceae</taxon>
        <taxon>Bacillariophycidae</taxon>
        <taxon>Bacillariales</taxon>
        <taxon>Bacillariaceae</taxon>
        <taxon>Cylindrotheca</taxon>
    </lineage>
</organism>
<feature type="compositionally biased region" description="Low complexity" evidence="5">
    <location>
        <begin position="110"/>
        <end position="131"/>
    </location>
</feature>
<dbReference type="EMBL" id="CAKOGP040002202">
    <property type="protein sequence ID" value="CAJ1964991.1"/>
    <property type="molecule type" value="Genomic_DNA"/>
</dbReference>
<evidence type="ECO:0000256" key="3">
    <source>
        <dbReference type="ARBA" id="ARBA00022448"/>
    </source>
</evidence>
<sequence length="2438" mass="261595">MSFNFGGNPTPAPAPGAPAAGFSFGGGGGGASAAAPTGPTPAPSFGFGSTPAPAPQAGAPGASAPGGFSFGGAPSTTAPAAPTPAAPATGGFSFGGAPNTAPTPAPGGPAPATGGFSFGNNPAPAPNASAPTPGPAAPTPGAPAAGGFSFGNTPAPGAPAAATTTTPPPATGFSSSFGAGGTPAPATNSGPAPAPPTVTTQDFDTIYPNLQIWQQIQKFSTAQGDSDEGFLGKQDLHHCITTNQAKLHPLPAEWTPPNNGLRQQLTSNPTVSITNPDTGNTETTKLTSKNLERILRLASDLKISEANAVSLYAHVSRHLGAISSLSVPNYMAIVGMETKKYGDASLLARNFFFYQQGLQLQTLLFLLQSRFQNAPSVLEATDALLNSDLVGKLIKVIKAHTQQILQLQQEMGAKKNQFEASIQHLAQNLQQQHLQGTAAGGNGKKQLPTFASVHLLFCQQERQIASECLFFIAYHTQMTPIEMAGLLDLIKDLSDMLPTLSPFTNVPSPFEAAGDPAQNGWPSSSNVPFTYALKEKDPLKWQRELVELTNETGQTQVLQCISLLIVAAISAMEARQVLYDRDIHGPNSFGKGNKFLPPSENPSVPQDLQSRLGPDGANSWARKDIWGLLAAAYALMLRSAPSALMSPRAGSSAQTNQIRNTARDCLVLPSTYKSFTFCRLTMIPALQRLSLSAFANLSEFGLAVLSECVSHYLDVLSEGSMPMSRQKYEKEEKEELNLRRAQAAQQSQFNMWSGKTDAKQEEIPASVDLMARPDCLDDIVAVASTLCQLGGEYSQSFWIMDANGGLVPSRLLARLEQLQAADDSLMPTYLCFMAALVNDEASATAIYNFLARPPEAAGDGASSAPRINWISLIYNLRWYAQQLSNYDVTVSKSSTTSSSSSANTSYYYNLEGNSIPSGQSTSTSSTTQSKATTSGSGKPKELSSMATFRVASHLTIIQKVAQHSAAAQMAILSISIPIGDDVAAGGDDALLVLFKLAIAPLSPTVRGATLTTIANLLEISPGCTAEERAFALQQGTNAWEYLESCPLLPIALLDQHFNQQAADERARASIGFPPSSTTLSNSTPDKPGMLKKDPIFGILYEMEQIEARMGWYPSTEGFLQLLKSLIIAAGCPQNLGQSWRPRTGCAPYIEYILDFVLTRALGIKGAPILPFRVQGDQSRLLTRALEVLHVVISRYAVPSASLKSAQGKDPMDPMERVYAKAVQVLGIQAVADRTVAQDALASTESQQWKDDFTNRASTNFIENGGTATASAKSGLPGTKSPGFIVLADILASGGGTVFETLAMVLSRFGGTRSVQTVHRQQSDQIALAYALFGATPPTTDSAKEGAKERPGKLLQTYLKMLSPLADDTHFDDAAFWREKSMILGLQILCATATREEDFITAVGGAKEPLKIVPLLRFQQIRYASSNFRVLDVRLQRLTNLLLSIQGTQLVRSSIVDCVGYTGCSEEQDMDMGSSALSFLSYLLHSMVGKGDLGTLVGARQIVTLSRAVAKRLLNCAKRPGSVVDMQTTNLIFDWILRDLRGGMPGELVQALLGLPSYAKGGNWQPGTKQYSGSPTDCFDSMLELLKDIRYATAPETGSIASKCFEVFFRLYDLFQGAGSNALCLKTVLYTAERLRSTDFWTTSLLTWLSDRGVMPLKQSRSQVDATNLHSIAWLLKGLAIELKLLVGFANASILGSGLGSYLSPRPTQCRTYLSLLFGHDEKLILKLIQDIPLEKVVFDHSLVPPPSEELRKATYELRGPLDVVSGYQLVKRESVAKAITSNHSETEVESMMHWVDQWNAAASWDCGASHLSNSAYFALSAALESCQSLGTNGSVGEITGLHTTSQTHLLAMILNRLCVDENNPRGMDASLIPTASKNLSNAVLVLAESITTIDQLHAPPSSELLTAASMLSRTLAHSCVGDETGIEVPIRQERSTVLASALSAILRHTSKSEPDLVRQYQADFLAATAALRKMCLHRVDSDLGTVSMLARSAFGAIMDACSNDGAEQLNDSLVYHALPTPFLGSLLNLVATMDETICKLLQTIAFQPFGAEILLDAGILTVLQAAAKAYLEEEARVSSTMHSSSYNKISLATPRFLMSHLKLLSALMSSQRLPSRKTLELAIQAAETMALYKMTIRRLCYNFPVEADVLRCFMRGFVQALSISQSGDPSLQHSLLAEHSSKVKSIIAASGLVDTGIAMLCQQLWENPLPRDLLLQIPTPLKKSSVRPKSSVVNVETETERSWWDVLDTILLGKNMSTSQFTFNAPVGNSDFWGTKNDKKWNEDKFEYAIVAMDVLSLGTSLLKRLNRLDAIDSGSLACGLYHCAFAAQTLGIRMEEIQGLVSNPATMMDTGETRNVQLESEYLKLFGSSLSHSVEELVVLCHLLVGEVKENNKAAKSFSLVIDQIGIQSKGVGILESLSDGPSRLALVNQMCIEIKK</sequence>
<dbReference type="Pfam" id="PF11894">
    <property type="entry name" value="Nup192"/>
    <property type="match status" value="1"/>
</dbReference>
<feature type="compositionally biased region" description="Low complexity" evidence="5">
    <location>
        <begin position="917"/>
        <end position="937"/>
    </location>
</feature>
<dbReference type="GO" id="GO:0005643">
    <property type="term" value="C:nuclear pore"/>
    <property type="evidence" value="ECO:0007669"/>
    <property type="project" value="InterPro"/>
</dbReference>
<comment type="caution">
    <text evidence="6">The sequence shown here is derived from an EMBL/GenBank/DDBJ whole genome shotgun (WGS) entry which is preliminary data.</text>
</comment>
<evidence type="ECO:0000313" key="7">
    <source>
        <dbReference type="Proteomes" id="UP001295423"/>
    </source>
</evidence>
<feature type="compositionally biased region" description="Low complexity" evidence="5">
    <location>
        <begin position="32"/>
        <end position="80"/>
    </location>
</feature>
<keyword evidence="3" id="KW-0813">Transport</keyword>
<dbReference type="PANTHER" id="PTHR31344">
    <property type="entry name" value="NUCLEAR PORE COMPLEX PROTEIN NUP205"/>
    <property type="match status" value="1"/>
</dbReference>
<keyword evidence="7" id="KW-1185">Reference proteome</keyword>
<name>A0AAD2G9J3_9STRA</name>
<feature type="region of interest" description="Disordered" evidence="5">
    <location>
        <begin position="917"/>
        <end position="941"/>
    </location>
</feature>
<dbReference type="Proteomes" id="UP001295423">
    <property type="component" value="Unassembled WGS sequence"/>
</dbReference>
<dbReference type="PANTHER" id="PTHR31344:SF0">
    <property type="entry name" value="NUCLEAR PORE COMPLEX PROTEIN NUP205"/>
    <property type="match status" value="1"/>
</dbReference>
<feature type="compositionally biased region" description="Low complexity" evidence="5">
    <location>
        <begin position="86"/>
        <end position="100"/>
    </location>
</feature>
<evidence type="ECO:0008006" key="8">
    <source>
        <dbReference type="Google" id="ProtNLM"/>
    </source>
</evidence>
<comment type="subcellular location">
    <subcellularLocation>
        <location evidence="1">Nucleus</location>
    </subcellularLocation>
</comment>
<comment type="similarity">
    <text evidence="2">Belongs to the NUP186/NUP192/NUP205 family.</text>
</comment>
<accession>A0AAD2G9J3</accession>
<feature type="compositionally biased region" description="Pro residues" evidence="5">
    <location>
        <begin position="132"/>
        <end position="141"/>
    </location>
</feature>
<evidence type="ECO:0000256" key="5">
    <source>
        <dbReference type="SAM" id="MobiDB-lite"/>
    </source>
</evidence>
<evidence type="ECO:0000256" key="2">
    <source>
        <dbReference type="ARBA" id="ARBA00005892"/>
    </source>
</evidence>
<evidence type="ECO:0000256" key="4">
    <source>
        <dbReference type="ARBA" id="ARBA00023242"/>
    </source>
</evidence>
<dbReference type="InterPro" id="IPR021827">
    <property type="entry name" value="Nup186/Nup192/Nup205"/>
</dbReference>
<feature type="region of interest" description="Disordered" evidence="5">
    <location>
        <begin position="1"/>
        <end position="202"/>
    </location>
</feature>
<proteinExistence type="inferred from homology"/>
<evidence type="ECO:0000313" key="6">
    <source>
        <dbReference type="EMBL" id="CAJ1964991.1"/>
    </source>
</evidence>